<dbReference type="FunFam" id="3.40.50.720:FF:001172">
    <property type="entry name" value="NAD(P)-binding Rossmann-fold superfamily protein"/>
    <property type="match status" value="1"/>
</dbReference>
<dbReference type="AlphaFoldDB" id="I1HFI0"/>
<dbReference type="CDD" id="cd08958">
    <property type="entry name" value="FR_SDR_e"/>
    <property type="match status" value="1"/>
</dbReference>
<sequence length="289" mass="31839">MESGKKKQVVCVTGASGYVVSWIIKLLLARGYTVRATVRDTDDAEKTAHLRAMDGAEDRLHLLKADLLQEGCFDAAVHGCDCVFHTASPVLQNFTDPQAQLIDPAVKGTLNVLGSCSKAEAVKRRWYALSKTLAEEAAWKFSNDYGIEVITINPGWVIGPLLQHKLNIGAEAILKLINGAPTYPNLCNEWVNVKDVAMAHVLAYEVPSANGRYCLAERAVHHSELVRIINDMYPSILLPDRCADDKPFVPSFQVSMGKIRSLGMEQLIPLETSIKETIDSLKEKGFLSF</sequence>
<reference evidence="3 4" key="1">
    <citation type="journal article" date="2010" name="Nature">
        <title>Genome sequencing and analysis of the model grass Brachypodium distachyon.</title>
        <authorList>
            <consortium name="International Brachypodium Initiative"/>
        </authorList>
    </citation>
    <scope>NUCLEOTIDE SEQUENCE [LARGE SCALE GENOMIC DNA]</scope>
    <source>
        <strain evidence="3 4">Bd21</strain>
    </source>
</reference>
<dbReference type="GO" id="GO:0016616">
    <property type="term" value="F:oxidoreductase activity, acting on the CH-OH group of donors, NAD or NADP as acceptor"/>
    <property type="evidence" value="ECO:0000318"/>
    <property type="project" value="GO_Central"/>
</dbReference>
<proteinExistence type="predicted"/>
<dbReference type="eggNOG" id="KOG1502">
    <property type="taxonomic scope" value="Eukaryota"/>
</dbReference>
<dbReference type="EnsemblPlants" id="KQK04422">
    <property type="protein sequence ID" value="KQK04422"/>
    <property type="gene ID" value="BRADI_2g13437v3"/>
</dbReference>
<dbReference type="Gene3D" id="3.40.50.720">
    <property type="entry name" value="NAD(P)-binding Rossmann-like Domain"/>
    <property type="match status" value="2"/>
</dbReference>
<dbReference type="FunFam" id="3.40.50.720:FF:001290">
    <property type="entry name" value="Os02g0811600 protein"/>
    <property type="match status" value="1"/>
</dbReference>
<feature type="domain" description="NAD-dependent epimerase/dehydratase" evidence="2">
    <location>
        <begin position="10"/>
        <end position="121"/>
    </location>
</feature>
<gene>
    <name evidence="3" type="ORF">BRADI_2g13437v3</name>
</gene>
<accession>I1HFI0</accession>
<dbReference type="InParanoid" id="I1HFI0"/>
<evidence type="ECO:0000313" key="5">
    <source>
        <dbReference type="Proteomes" id="UP000008810"/>
    </source>
</evidence>
<evidence type="ECO:0000259" key="2">
    <source>
        <dbReference type="Pfam" id="PF01370"/>
    </source>
</evidence>
<dbReference type="InterPro" id="IPR001509">
    <property type="entry name" value="Epimerase_deHydtase"/>
</dbReference>
<evidence type="ECO:0000313" key="4">
    <source>
        <dbReference type="EnsemblPlants" id="KQK04422"/>
    </source>
</evidence>
<feature type="domain" description="NAD-dependent epimerase/dehydratase" evidence="2">
    <location>
        <begin position="124"/>
        <end position="209"/>
    </location>
</feature>
<dbReference type="OMA" id="FMPTFQV"/>
<reference evidence="3" key="2">
    <citation type="submission" date="2017-06" db="EMBL/GenBank/DDBJ databases">
        <title>WGS assembly of Brachypodium distachyon.</title>
        <authorList>
            <consortium name="The International Brachypodium Initiative"/>
            <person name="Lucas S."/>
            <person name="Harmon-Smith M."/>
            <person name="Lail K."/>
            <person name="Tice H."/>
            <person name="Grimwood J."/>
            <person name="Bruce D."/>
            <person name="Barry K."/>
            <person name="Shu S."/>
            <person name="Lindquist E."/>
            <person name="Wang M."/>
            <person name="Pitluck S."/>
            <person name="Vogel J.P."/>
            <person name="Garvin D.F."/>
            <person name="Mockler T.C."/>
            <person name="Schmutz J."/>
            <person name="Rokhsar D."/>
            <person name="Bevan M.W."/>
        </authorList>
    </citation>
    <scope>NUCLEOTIDE SEQUENCE</scope>
    <source>
        <strain evidence="3">Bd21</strain>
    </source>
</reference>
<reference evidence="4" key="3">
    <citation type="submission" date="2018-08" db="UniProtKB">
        <authorList>
            <consortium name="EnsemblPlants"/>
        </authorList>
    </citation>
    <scope>IDENTIFICATION</scope>
    <source>
        <strain evidence="4">cv. Bd21</strain>
    </source>
</reference>
<dbReference type="InterPro" id="IPR036291">
    <property type="entry name" value="NAD(P)-bd_dom_sf"/>
</dbReference>
<keyword evidence="5" id="KW-1185">Reference proteome</keyword>
<organism evidence="3">
    <name type="scientific">Brachypodium distachyon</name>
    <name type="common">Purple false brome</name>
    <name type="synonym">Trachynia distachya</name>
    <dbReference type="NCBI Taxonomy" id="15368"/>
    <lineage>
        <taxon>Eukaryota</taxon>
        <taxon>Viridiplantae</taxon>
        <taxon>Streptophyta</taxon>
        <taxon>Embryophyta</taxon>
        <taxon>Tracheophyta</taxon>
        <taxon>Spermatophyta</taxon>
        <taxon>Magnoliopsida</taxon>
        <taxon>Liliopsida</taxon>
        <taxon>Poales</taxon>
        <taxon>Poaceae</taxon>
        <taxon>BOP clade</taxon>
        <taxon>Pooideae</taxon>
        <taxon>Stipodae</taxon>
        <taxon>Brachypodieae</taxon>
        <taxon>Brachypodium</taxon>
    </lineage>
</organism>
<evidence type="ECO:0000256" key="1">
    <source>
        <dbReference type="ARBA" id="ARBA00023002"/>
    </source>
</evidence>
<dbReference type="Gramene" id="KQK04422">
    <property type="protein sequence ID" value="KQK04422"/>
    <property type="gene ID" value="BRADI_2g13437v3"/>
</dbReference>
<dbReference type="Proteomes" id="UP000008810">
    <property type="component" value="Chromosome 2"/>
</dbReference>
<dbReference type="OrthoDB" id="2735536at2759"/>
<dbReference type="HOGENOM" id="CLU_007383_9_0_1"/>
<evidence type="ECO:0000313" key="3">
    <source>
        <dbReference type="EMBL" id="KQK04422.1"/>
    </source>
</evidence>
<name>I1HFI0_BRADI</name>
<dbReference type="EMBL" id="CM000881">
    <property type="protein sequence ID" value="KQK04422.1"/>
    <property type="molecule type" value="Genomic_DNA"/>
</dbReference>
<keyword evidence="1" id="KW-0560">Oxidoreductase</keyword>
<dbReference type="SUPFAM" id="SSF51735">
    <property type="entry name" value="NAD(P)-binding Rossmann-fold domains"/>
    <property type="match status" value="1"/>
</dbReference>
<dbReference type="PANTHER" id="PTHR10366">
    <property type="entry name" value="NAD DEPENDENT EPIMERASE/DEHYDRATASE"/>
    <property type="match status" value="1"/>
</dbReference>
<dbReference type="Pfam" id="PF01370">
    <property type="entry name" value="Epimerase"/>
    <property type="match status" value="2"/>
</dbReference>
<dbReference type="STRING" id="15368.I1HFI0"/>
<dbReference type="InterPro" id="IPR050425">
    <property type="entry name" value="NAD(P)_dehydrat-like"/>
</dbReference>
<dbReference type="PANTHER" id="PTHR10366:SF852">
    <property type="entry name" value="CINNAMOYL-COA REDUCTASE CAD2"/>
    <property type="match status" value="1"/>
</dbReference>
<protein>
    <recommendedName>
        <fullName evidence="2">NAD-dependent epimerase/dehydratase domain-containing protein</fullName>
    </recommendedName>
</protein>